<dbReference type="Proteomes" id="UP000604046">
    <property type="component" value="Unassembled WGS sequence"/>
</dbReference>
<proteinExistence type="predicted"/>
<feature type="compositionally biased region" description="Acidic residues" evidence="1">
    <location>
        <begin position="417"/>
        <end position="434"/>
    </location>
</feature>
<dbReference type="EMBL" id="CAJNDS010002605">
    <property type="protein sequence ID" value="CAE7542261.1"/>
    <property type="molecule type" value="Genomic_DNA"/>
</dbReference>
<reference evidence="2" key="1">
    <citation type="submission" date="2021-02" db="EMBL/GenBank/DDBJ databases">
        <authorList>
            <person name="Dougan E. K."/>
            <person name="Rhodes N."/>
            <person name="Thang M."/>
            <person name="Chan C."/>
        </authorList>
    </citation>
    <scope>NUCLEOTIDE SEQUENCE</scope>
</reference>
<evidence type="ECO:0000313" key="2">
    <source>
        <dbReference type="EMBL" id="CAE7542261.1"/>
    </source>
</evidence>
<dbReference type="AlphaFoldDB" id="A0A812TXT6"/>
<organism evidence="2 3">
    <name type="scientific">Symbiodinium natans</name>
    <dbReference type="NCBI Taxonomy" id="878477"/>
    <lineage>
        <taxon>Eukaryota</taxon>
        <taxon>Sar</taxon>
        <taxon>Alveolata</taxon>
        <taxon>Dinophyceae</taxon>
        <taxon>Suessiales</taxon>
        <taxon>Symbiodiniaceae</taxon>
        <taxon>Symbiodinium</taxon>
    </lineage>
</organism>
<evidence type="ECO:0000256" key="1">
    <source>
        <dbReference type="SAM" id="MobiDB-lite"/>
    </source>
</evidence>
<evidence type="ECO:0000313" key="3">
    <source>
        <dbReference type="Proteomes" id="UP000604046"/>
    </source>
</evidence>
<comment type="caution">
    <text evidence="2">The sequence shown here is derived from an EMBL/GenBank/DDBJ whole genome shotgun (WGS) entry which is preliminary data.</text>
</comment>
<feature type="region of interest" description="Disordered" evidence="1">
    <location>
        <begin position="1"/>
        <end position="30"/>
    </location>
</feature>
<feature type="compositionally biased region" description="Acidic residues" evidence="1">
    <location>
        <begin position="1"/>
        <end position="11"/>
    </location>
</feature>
<protein>
    <submittedName>
        <fullName evidence="2">Eag protein</fullName>
    </submittedName>
</protein>
<gene>
    <name evidence="2" type="primary">eag</name>
    <name evidence="2" type="ORF">SNAT2548_LOCUS30403</name>
</gene>
<sequence>MAPLDDDEEDAPSNASAEADDEGSENGVPTRYLQQERAMLQRGRLAPFQTGWSSALDMEALCERLVGLSVEEAEKDAREALQEAKDDARDGDVVAVLLQVFQSARSSVLDSEEEPTDYSWTEVLGYCSRLCALCDRNFLSLGGQPGPDDFPARVVASIYAECGRTLAVAGHPVEARTRLQKALNVFGLISEPTEEEAWILAACRASMARALRQLGQLKGAQDEFLQALQLMANLPESYEVTELLSEYCEALSEAPKGEAVVSSTLVDLMASMIEEKFGEGSEEHIQALQELSAACLAAEKPSLAATLYVTLSRLLREYYGSDPDTWETQELQAVEEKAAQALEAGAASHMSEGDLEAAVTFWSLAIRMREGLDAEEEVLAEMRQSLAALKQAAAASEAKGPASPNEHAEAAAMPDISQEEEEEDARPDSWDEPDGPSASSSIKEPLRSKPSLVVGPSTLRPAWAQRSPPPAVQKEATDAWD</sequence>
<accession>A0A812TXT6</accession>
<dbReference type="SUPFAM" id="SSF48452">
    <property type="entry name" value="TPR-like"/>
    <property type="match status" value="1"/>
</dbReference>
<dbReference type="Gene3D" id="1.25.40.10">
    <property type="entry name" value="Tetratricopeptide repeat domain"/>
    <property type="match status" value="1"/>
</dbReference>
<dbReference type="InterPro" id="IPR011990">
    <property type="entry name" value="TPR-like_helical_dom_sf"/>
</dbReference>
<keyword evidence="3" id="KW-1185">Reference proteome</keyword>
<feature type="region of interest" description="Disordered" evidence="1">
    <location>
        <begin position="395"/>
        <end position="481"/>
    </location>
</feature>
<name>A0A812TXT6_9DINO</name>
<dbReference type="OrthoDB" id="427033at2759"/>